<feature type="transmembrane region" description="Helical" evidence="8">
    <location>
        <begin position="64"/>
        <end position="85"/>
    </location>
</feature>
<evidence type="ECO:0000256" key="5">
    <source>
        <dbReference type="ARBA" id="ARBA00023136"/>
    </source>
</evidence>
<dbReference type="Pfam" id="PF08395">
    <property type="entry name" value="7tm_7"/>
    <property type="match status" value="1"/>
</dbReference>
<feature type="transmembrane region" description="Helical" evidence="8">
    <location>
        <begin position="32"/>
        <end position="52"/>
    </location>
</feature>
<keyword evidence="3 8" id="KW-0812">Transmembrane</keyword>
<dbReference type="GO" id="GO:0043025">
    <property type="term" value="C:neuronal cell body"/>
    <property type="evidence" value="ECO:0000318"/>
    <property type="project" value="GO_Central"/>
</dbReference>
<sequence length="361" mass="42496">MTLLPTTPHYLKFFYQLTGFVQFSYNESLESLLSRLWCLPFYLYSLYLCFYFNSSDAYSGTGIFFYISIFSNSVNVFSIFTTFWICYTRSTSLRQILSQISQIQVDVKQTSENNWHTFCIIGLLMANIATLLVVNTPKNFITYLYMLPLVINCAINLLIRDVLNLVFCKFESVNYQLGRQVTSKNLKEIFPSTKINRIEVLQDIEVDNDMKLVENLSHIHYNLVKLSFMVCENFEITIIANLILWFEKIIETVYYAVYISINETINNLVVDYVINLLFVAYSFYWLFTLIGHFCRVEREANKTATIVHDIWNKVAVERKFDKRIRHLQLVSVKLLNTKLKFTARNFFTLDWTCCHMVKGKI</sequence>
<evidence type="ECO:0000256" key="3">
    <source>
        <dbReference type="ARBA" id="ARBA00022692"/>
    </source>
</evidence>
<dbReference type="GO" id="GO:0050909">
    <property type="term" value="P:sensory perception of taste"/>
    <property type="evidence" value="ECO:0007669"/>
    <property type="project" value="InterPro"/>
</dbReference>
<keyword evidence="10" id="KW-1185">Reference proteome</keyword>
<gene>
    <name evidence="9" type="primary">AUGUSTUS-3.0.2_30219</name>
    <name evidence="9" type="ORF">TcasGA2_TC030219</name>
</gene>
<dbReference type="HOGENOM" id="CLU_753019_0_0_1"/>
<dbReference type="GO" id="GO:0007635">
    <property type="term" value="P:chemosensory behavior"/>
    <property type="evidence" value="ECO:0000318"/>
    <property type="project" value="GO_Central"/>
</dbReference>
<feature type="transmembrane region" description="Helical" evidence="8">
    <location>
        <begin position="141"/>
        <end position="159"/>
    </location>
</feature>
<dbReference type="PANTHER" id="PTHR21143:SF133">
    <property type="entry name" value="GUSTATORY AND PHEROMONE RECEPTOR 32A-RELATED"/>
    <property type="match status" value="1"/>
</dbReference>
<evidence type="ECO:0000256" key="1">
    <source>
        <dbReference type="ARBA" id="ARBA00004651"/>
    </source>
</evidence>
<comment type="subcellular location">
    <subcellularLocation>
        <location evidence="1 8">Cell membrane</location>
        <topology evidence="1 8">Multi-pass membrane protein</topology>
    </subcellularLocation>
</comment>
<dbReference type="PANTHER" id="PTHR21143">
    <property type="entry name" value="INVERTEBRATE GUSTATORY RECEPTOR"/>
    <property type="match status" value="1"/>
</dbReference>
<evidence type="ECO:0000256" key="8">
    <source>
        <dbReference type="RuleBase" id="RU363108"/>
    </source>
</evidence>
<keyword evidence="7 8" id="KW-0807">Transducer</keyword>
<dbReference type="EMBL" id="KQ971355">
    <property type="protein sequence ID" value="EFA07623.2"/>
    <property type="molecule type" value="Genomic_DNA"/>
</dbReference>
<dbReference type="GO" id="GO:0030425">
    <property type="term" value="C:dendrite"/>
    <property type="evidence" value="ECO:0000318"/>
    <property type="project" value="GO_Central"/>
</dbReference>
<reference evidence="9 10" key="1">
    <citation type="journal article" date="2008" name="Nature">
        <title>The genome of the model beetle and pest Tribolium castaneum.</title>
        <authorList>
            <consortium name="Tribolium Genome Sequencing Consortium"/>
            <person name="Richards S."/>
            <person name="Gibbs R.A."/>
            <person name="Weinstock G.M."/>
            <person name="Brown S.J."/>
            <person name="Denell R."/>
            <person name="Beeman R.W."/>
            <person name="Gibbs R."/>
            <person name="Beeman R.W."/>
            <person name="Brown S.J."/>
            <person name="Bucher G."/>
            <person name="Friedrich M."/>
            <person name="Grimmelikhuijzen C.J."/>
            <person name="Klingler M."/>
            <person name="Lorenzen M."/>
            <person name="Richards S."/>
            <person name="Roth S."/>
            <person name="Schroder R."/>
            <person name="Tautz D."/>
            <person name="Zdobnov E.M."/>
            <person name="Muzny D."/>
            <person name="Gibbs R.A."/>
            <person name="Weinstock G.M."/>
            <person name="Attaway T."/>
            <person name="Bell S."/>
            <person name="Buhay C.J."/>
            <person name="Chandrabose M.N."/>
            <person name="Chavez D."/>
            <person name="Clerk-Blankenburg K.P."/>
            <person name="Cree A."/>
            <person name="Dao M."/>
            <person name="Davis C."/>
            <person name="Chacko J."/>
            <person name="Dinh H."/>
            <person name="Dugan-Rocha S."/>
            <person name="Fowler G."/>
            <person name="Garner T.T."/>
            <person name="Garnes J."/>
            <person name="Gnirke A."/>
            <person name="Hawes A."/>
            <person name="Hernandez J."/>
            <person name="Hines S."/>
            <person name="Holder M."/>
            <person name="Hume J."/>
            <person name="Jhangiani S.N."/>
            <person name="Joshi V."/>
            <person name="Khan Z.M."/>
            <person name="Jackson L."/>
            <person name="Kovar C."/>
            <person name="Kowis A."/>
            <person name="Lee S."/>
            <person name="Lewis L.R."/>
            <person name="Margolis J."/>
            <person name="Morgan M."/>
            <person name="Nazareth L.V."/>
            <person name="Nguyen N."/>
            <person name="Okwuonu G."/>
            <person name="Parker D."/>
            <person name="Richards S."/>
            <person name="Ruiz S.J."/>
            <person name="Santibanez J."/>
            <person name="Savard J."/>
            <person name="Scherer S.E."/>
            <person name="Schneider B."/>
            <person name="Sodergren E."/>
            <person name="Tautz D."/>
            <person name="Vattahil S."/>
            <person name="Villasana D."/>
            <person name="White C.S."/>
            <person name="Wright R."/>
            <person name="Park Y."/>
            <person name="Beeman R.W."/>
            <person name="Lord J."/>
            <person name="Oppert B."/>
            <person name="Lorenzen M."/>
            <person name="Brown S."/>
            <person name="Wang L."/>
            <person name="Savard J."/>
            <person name="Tautz D."/>
            <person name="Richards S."/>
            <person name="Weinstock G."/>
            <person name="Gibbs R.A."/>
            <person name="Liu Y."/>
            <person name="Worley K."/>
            <person name="Weinstock G."/>
            <person name="Elsik C.G."/>
            <person name="Reese J.T."/>
            <person name="Elhaik E."/>
            <person name="Landan G."/>
            <person name="Graur D."/>
            <person name="Arensburger P."/>
            <person name="Atkinson P."/>
            <person name="Beeman R.W."/>
            <person name="Beidler J."/>
            <person name="Brown S.J."/>
            <person name="Demuth J.P."/>
            <person name="Drury D.W."/>
            <person name="Du Y.Z."/>
            <person name="Fujiwara H."/>
            <person name="Lorenzen M."/>
            <person name="Maselli V."/>
            <person name="Osanai M."/>
            <person name="Park Y."/>
            <person name="Robertson H.M."/>
            <person name="Tu Z."/>
            <person name="Wang J.J."/>
            <person name="Wang S."/>
            <person name="Richards S."/>
            <person name="Song H."/>
            <person name="Zhang L."/>
            <person name="Sodergren E."/>
            <person name="Werner D."/>
            <person name="Stanke M."/>
            <person name="Morgenstern B."/>
            <person name="Solovyev V."/>
            <person name="Kosarev P."/>
            <person name="Brown G."/>
            <person name="Chen H.C."/>
            <person name="Ermolaeva O."/>
            <person name="Hlavina W."/>
            <person name="Kapustin Y."/>
            <person name="Kiryutin B."/>
            <person name="Kitts P."/>
            <person name="Maglott D."/>
            <person name="Pruitt K."/>
            <person name="Sapojnikov V."/>
            <person name="Souvorov A."/>
            <person name="Mackey A.J."/>
            <person name="Waterhouse R.M."/>
            <person name="Wyder S."/>
            <person name="Zdobnov E.M."/>
            <person name="Zdobnov E.M."/>
            <person name="Wyder S."/>
            <person name="Kriventseva E.V."/>
            <person name="Kadowaki T."/>
            <person name="Bork P."/>
            <person name="Aranda M."/>
            <person name="Bao R."/>
            <person name="Beermann A."/>
            <person name="Berns N."/>
            <person name="Bolognesi R."/>
            <person name="Bonneton F."/>
            <person name="Bopp D."/>
            <person name="Brown S.J."/>
            <person name="Bucher G."/>
            <person name="Butts T."/>
            <person name="Chaumot A."/>
            <person name="Denell R.E."/>
            <person name="Ferrier D.E."/>
            <person name="Friedrich M."/>
            <person name="Gordon C.M."/>
            <person name="Jindra M."/>
            <person name="Klingler M."/>
            <person name="Lan Q."/>
            <person name="Lattorff H.M."/>
            <person name="Laudet V."/>
            <person name="von Levetsow C."/>
            <person name="Liu Z."/>
            <person name="Lutz R."/>
            <person name="Lynch J.A."/>
            <person name="da Fonseca R.N."/>
            <person name="Posnien N."/>
            <person name="Reuter R."/>
            <person name="Roth S."/>
            <person name="Savard J."/>
            <person name="Schinko J.B."/>
            <person name="Schmitt C."/>
            <person name="Schoppmeier M."/>
            <person name="Schroder R."/>
            <person name="Shippy T.D."/>
            <person name="Simonnet F."/>
            <person name="Marques-Souza H."/>
            <person name="Tautz D."/>
            <person name="Tomoyasu Y."/>
            <person name="Trauner J."/>
            <person name="Van der Zee M."/>
            <person name="Vervoort M."/>
            <person name="Wittkopp N."/>
            <person name="Wimmer E.A."/>
            <person name="Yang X."/>
            <person name="Jones A.K."/>
            <person name="Sattelle D.B."/>
            <person name="Ebert P.R."/>
            <person name="Nelson D."/>
            <person name="Scott J.G."/>
            <person name="Beeman R.W."/>
            <person name="Muthukrishnan S."/>
            <person name="Kramer K.J."/>
            <person name="Arakane Y."/>
            <person name="Beeman R.W."/>
            <person name="Zhu Q."/>
            <person name="Hogenkamp D."/>
            <person name="Dixit R."/>
            <person name="Oppert B."/>
            <person name="Jiang H."/>
            <person name="Zou Z."/>
            <person name="Marshall J."/>
            <person name="Elpidina E."/>
            <person name="Vinokurov K."/>
            <person name="Oppert C."/>
            <person name="Zou Z."/>
            <person name="Evans J."/>
            <person name="Lu Z."/>
            <person name="Zhao P."/>
            <person name="Sumathipala N."/>
            <person name="Altincicek B."/>
            <person name="Vilcinskas A."/>
            <person name="Williams M."/>
            <person name="Hultmark D."/>
            <person name="Hetru C."/>
            <person name="Jiang H."/>
            <person name="Grimmelikhuijzen C.J."/>
            <person name="Hauser F."/>
            <person name="Cazzamali G."/>
            <person name="Williamson M."/>
            <person name="Park Y."/>
            <person name="Li B."/>
            <person name="Tanaka Y."/>
            <person name="Predel R."/>
            <person name="Neupert S."/>
            <person name="Schachtner J."/>
            <person name="Verleyen P."/>
            <person name="Raible F."/>
            <person name="Bork P."/>
            <person name="Friedrich M."/>
            <person name="Walden K.K."/>
            <person name="Robertson H.M."/>
            <person name="Angeli S."/>
            <person name="Foret S."/>
            <person name="Bucher G."/>
            <person name="Schuetz S."/>
            <person name="Maleszka R."/>
            <person name="Wimmer E.A."/>
            <person name="Beeman R.W."/>
            <person name="Lorenzen M."/>
            <person name="Tomoyasu Y."/>
            <person name="Miller S.C."/>
            <person name="Grossmann D."/>
            <person name="Bucher G."/>
        </authorList>
    </citation>
    <scope>NUCLEOTIDE SEQUENCE [LARGE SCALE GENOMIC DNA]</scope>
    <source>
        <strain evidence="9 10">Georgia GA2</strain>
    </source>
</reference>
<keyword evidence="4 8" id="KW-1133">Transmembrane helix</keyword>
<reference evidence="9 10" key="2">
    <citation type="journal article" date="2010" name="Nucleic Acids Res.">
        <title>BeetleBase in 2010: revisions to provide comprehensive genomic information for Tribolium castaneum.</title>
        <authorList>
            <person name="Kim H.S."/>
            <person name="Murphy T."/>
            <person name="Xia J."/>
            <person name="Caragea D."/>
            <person name="Park Y."/>
            <person name="Beeman R.W."/>
            <person name="Lorenzen M.D."/>
            <person name="Butcher S."/>
            <person name="Manak J.R."/>
            <person name="Brown S.J."/>
        </authorList>
    </citation>
    <scope>GENOME REANNOTATION</scope>
    <source>
        <strain evidence="9 10">Georgia GA2</strain>
    </source>
</reference>
<evidence type="ECO:0000313" key="9">
    <source>
        <dbReference type="EMBL" id="EFA07623.2"/>
    </source>
</evidence>
<dbReference type="InParanoid" id="D6WTL4"/>
<comment type="caution">
    <text evidence="8">Lacks conserved residue(s) required for the propagation of feature annotation.</text>
</comment>
<dbReference type="AlphaFoldDB" id="D6WTL4"/>
<keyword evidence="6 8" id="KW-0675">Receptor</keyword>
<dbReference type="InterPro" id="IPR013604">
    <property type="entry name" value="7TM_chemorcpt"/>
</dbReference>
<proteinExistence type="inferred from homology"/>
<evidence type="ECO:0000256" key="7">
    <source>
        <dbReference type="ARBA" id="ARBA00023224"/>
    </source>
</evidence>
<dbReference type="GO" id="GO:0005886">
    <property type="term" value="C:plasma membrane"/>
    <property type="evidence" value="ECO:0007669"/>
    <property type="project" value="UniProtKB-SubCell"/>
</dbReference>
<dbReference type="GO" id="GO:0008049">
    <property type="term" value="P:male courtship behavior"/>
    <property type="evidence" value="ECO:0000318"/>
    <property type="project" value="GO_Central"/>
</dbReference>
<name>D6WTL4_TRICA</name>
<dbReference type="GO" id="GO:0007165">
    <property type="term" value="P:signal transduction"/>
    <property type="evidence" value="ECO:0007669"/>
    <property type="project" value="UniProtKB-KW"/>
</dbReference>
<evidence type="ECO:0000256" key="6">
    <source>
        <dbReference type="ARBA" id="ARBA00023170"/>
    </source>
</evidence>
<organism evidence="9 10">
    <name type="scientific">Tribolium castaneum</name>
    <name type="common">Red flour beetle</name>
    <dbReference type="NCBI Taxonomy" id="7070"/>
    <lineage>
        <taxon>Eukaryota</taxon>
        <taxon>Metazoa</taxon>
        <taxon>Ecdysozoa</taxon>
        <taxon>Arthropoda</taxon>
        <taxon>Hexapoda</taxon>
        <taxon>Insecta</taxon>
        <taxon>Pterygota</taxon>
        <taxon>Neoptera</taxon>
        <taxon>Endopterygota</taxon>
        <taxon>Coleoptera</taxon>
        <taxon>Polyphaga</taxon>
        <taxon>Cucujiformia</taxon>
        <taxon>Tenebrionidae</taxon>
        <taxon>Tenebrionidae incertae sedis</taxon>
        <taxon>Tribolium</taxon>
    </lineage>
</organism>
<protein>
    <recommendedName>
        <fullName evidence="8">Gustatory receptor</fullName>
    </recommendedName>
</protein>
<feature type="transmembrane region" description="Helical" evidence="8">
    <location>
        <begin position="115"/>
        <end position="134"/>
    </location>
</feature>
<dbReference type="GO" id="GO:0030424">
    <property type="term" value="C:axon"/>
    <property type="evidence" value="ECO:0000318"/>
    <property type="project" value="GO_Central"/>
</dbReference>
<evidence type="ECO:0000256" key="4">
    <source>
        <dbReference type="ARBA" id="ARBA00022989"/>
    </source>
</evidence>
<accession>D6WTL4</accession>
<comment type="similarity">
    <text evidence="8">Belongs to the insect chemoreceptor superfamily. Gustatory receptor (GR) family.</text>
</comment>
<evidence type="ECO:0000256" key="2">
    <source>
        <dbReference type="ARBA" id="ARBA00022475"/>
    </source>
</evidence>
<keyword evidence="2 8" id="KW-1003">Cell membrane</keyword>
<feature type="transmembrane region" description="Helical" evidence="8">
    <location>
        <begin position="272"/>
        <end position="294"/>
    </location>
</feature>
<comment type="function">
    <text evidence="8">Gustatory receptor which mediates acceptance or avoidance behavior, depending on its substrates.</text>
</comment>
<evidence type="ECO:0000313" key="10">
    <source>
        <dbReference type="Proteomes" id="UP000007266"/>
    </source>
</evidence>
<dbReference type="Proteomes" id="UP000007266">
    <property type="component" value="Linkage group 7"/>
</dbReference>
<keyword evidence="5 8" id="KW-0472">Membrane</keyword>